<dbReference type="SUPFAM" id="SSF53448">
    <property type="entry name" value="Nucleotide-diphospho-sugar transferases"/>
    <property type="match status" value="1"/>
</dbReference>
<evidence type="ECO:0000259" key="1">
    <source>
        <dbReference type="Pfam" id="PF00535"/>
    </source>
</evidence>
<dbReference type="InterPro" id="IPR001173">
    <property type="entry name" value="Glyco_trans_2-like"/>
</dbReference>
<name>A0A4Y6PVG1_PERCE</name>
<dbReference type="PANTHER" id="PTHR43685">
    <property type="entry name" value="GLYCOSYLTRANSFERASE"/>
    <property type="match status" value="1"/>
</dbReference>
<accession>A0A4Y6PVG1</accession>
<reference evidence="2 3" key="1">
    <citation type="submission" date="2019-06" db="EMBL/GenBank/DDBJ databases">
        <title>Persicimonas caeni gen. nov., sp. nov., a predatory bacterium isolated from solar saltern.</title>
        <authorList>
            <person name="Wang S."/>
        </authorList>
    </citation>
    <scope>NUCLEOTIDE SEQUENCE [LARGE SCALE GENOMIC DNA]</scope>
    <source>
        <strain evidence="2 3">YN101</strain>
    </source>
</reference>
<sequence length="258" mass="29120">MDVTAVIPTRGDRPVMLIEAIESVERQIVEARKILVVVDASDESRQRVCELIGERPNLEVVATGGAKGVSVARNTGAELTQSEYIAFLDDDDLWRPGHLAAFLDDDFDVGLSAFWKQRRDVCVHEKTPPAVLHPRRFFATNGGCRGSNLLVRNEFFRSIGGFDPQLRAFNDVDFAIRASLVPGVRYRRNRSRDVVFRSHVGRRLSGAGSSAYREGAFCFYERYAAMMSSVERERFRVWIAKVGQISLAETKRWEPLHS</sequence>
<accession>A0A5B8Y681</accession>
<dbReference type="EMBL" id="CP041186">
    <property type="protein sequence ID" value="QDG52109.1"/>
    <property type="molecule type" value="Genomic_DNA"/>
</dbReference>
<dbReference type="RefSeq" id="WP_141198586.1">
    <property type="nucleotide sequence ID" value="NZ_CP041186.1"/>
</dbReference>
<dbReference type="GO" id="GO:0016740">
    <property type="term" value="F:transferase activity"/>
    <property type="evidence" value="ECO:0007669"/>
    <property type="project" value="UniProtKB-KW"/>
</dbReference>
<dbReference type="AlphaFoldDB" id="A0A4Y6PVG1"/>
<proteinExistence type="predicted"/>
<evidence type="ECO:0000313" key="2">
    <source>
        <dbReference type="EMBL" id="QDG52109.1"/>
    </source>
</evidence>
<protein>
    <submittedName>
        <fullName evidence="2">Glycosyltransferase family 2 protein</fullName>
    </submittedName>
</protein>
<organism evidence="2 3">
    <name type="scientific">Persicimonas caeni</name>
    <dbReference type="NCBI Taxonomy" id="2292766"/>
    <lineage>
        <taxon>Bacteria</taxon>
        <taxon>Deltaproteobacteria</taxon>
        <taxon>Bradymonadales</taxon>
        <taxon>Bradymonadaceae</taxon>
        <taxon>Persicimonas</taxon>
    </lineage>
</organism>
<feature type="domain" description="Glycosyltransferase 2-like" evidence="1">
    <location>
        <begin position="5"/>
        <end position="104"/>
    </location>
</feature>
<dbReference type="OrthoDB" id="5396343at2"/>
<dbReference type="PANTHER" id="PTHR43685:SF2">
    <property type="entry name" value="GLYCOSYLTRANSFERASE 2-LIKE DOMAIN-CONTAINING PROTEIN"/>
    <property type="match status" value="1"/>
</dbReference>
<keyword evidence="2" id="KW-0808">Transferase</keyword>
<gene>
    <name evidence="2" type="ORF">FIV42_15565</name>
</gene>
<keyword evidence="3" id="KW-1185">Reference proteome</keyword>
<dbReference type="Gene3D" id="3.90.550.10">
    <property type="entry name" value="Spore Coat Polysaccharide Biosynthesis Protein SpsA, Chain A"/>
    <property type="match status" value="1"/>
</dbReference>
<dbReference type="Proteomes" id="UP000315995">
    <property type="component" value="Chromosome"/>
</dbReference>
<dbReference type="InterPro" id="IPR050834">
    <property type="entry name" value="Glycosyltransf_2"/>
</dbReference>
<dbReference type="Pfam" id="PF00535">
    <property type="entry name" value="Glycos_transf_2"/>
    <property type="match status" value="1"/>
</dbReference>
<dbReference type="InterPro" id="IPR029044">
    <property type="entry name" value="Nucleotide-diphossugar_trans"/>
</dbReference>
<dbReference type="CDD" id="cd00761">
    <property type="entry name" value="Glyco_tranf_GTA_type"/>
    <property type="match status" value="1"/>
</dbReference>
<evidence type="ECO:0000313" key="3">
    <source>
        <dbReference type="Proteomes" id="UP000315995"/>
    </source>
</evidence>